<dbReference type="AlphaFoldDB" id="A0A9D1G440"/>
<dbReference type="Proteomes" id="UP000886876">
    <property type="component" value="Unassembled WGS sequence"/>
</dbReference>
<dbReference type="InterPro" id="IPR025480">
    <property type="entry name" value="DUF4330"/>
</dbReference>
<keyword evidence="1" id="KW-0472">Membrane</keyword>
<reference evidence="2" key="2">
    <citation type="journal article" date="2021" name="PeerJ">
        <title>Extensive microbial diversity within the chicken gut microbiome revealed by metagenomics and culture.</title>
        <authorList>
            <person name="Gilroy R."/>
            <person name="Ravi A."/>
            <person name="Getino M."/>
            <person name="Pursley I."/>
            <person name="Horton D.L."/>
            <person name="Alikhan N.F."/>
            <person name="Baker D."/>
            <person name="Gharbi K."/>
            <person name="Hall N."/>
            <person name="Watson M."/>
            <person name="Adriaenssens E.M."/>
            <person name="Foster-Nyarko E."/>
            <person name="Jarju S."/>
            <person name="Secka A."/>
            <person name="Antonio M."/>
            <person name="Oren A."/>
            <person name="Chaudhuri R.R."/>
            <person name="La Ragione R."/>
            <person name="Hildebrand F."/>
            <person name="Pallen M.J."/>
        </authorList>
    </citation>
    <scope>NUCLEOTIDE SEQUENCE</scope>
    <source>
        <strain evidence="2">ChiHecec3B27-6122</strain>
    </source>
</reference>
<keyword evidence="1" id="KW-1133">Transmembrane helix</keyword>
<reference evidence="2" key="1">
    <citation type="submission" date="2020-10" db="EMBL/GenBank/DDBJ databases">
        <authorList>
            <person name="Gilroy R."/>
        </authorList>
    </citation>
    <scope>NUCLEOTIDE SEQUENCE</scope>
    <source>
        <strain evidence="2">ChiHecec3B27-6122</strain>
    </source>
</reference>
<gene>
    <name evidence="2" type="ORF">IAD42_03180</name>
</gene>
<keyword evidence="1" id="KW-0812">Transmembrane</keyword>
<proteinExistence type="predicted"/>
<feature type="transmembrane region" description="Helical" evidence="1">
    <location>
        <begin position="12"/>
        <end position="35"/>
    </location>
</feature>
<evidence type="ECO:0000313" key="2">
    <source>
        <dbReference type="EMBL" id="HIS96960.1"/>
    </source>
</evidence>
<accession>A0A9D1G440</accession>
<organism evidence="2 3">
    <name type="scientific">Candidatus Scatomorpha pullistercoris</name>
    <dbReference type="NCBI Taxonomy" id="2840929"/>
    <lineage>
        <taxon>Bacteria</taxon>
        <taxon>Bacillati</taxon>
        <taxon>Bacillota</taxon>
        <taxon>Clostridia</taxon>
        <taxon>Eubacteriales</taxon>
        <taxon>Candidatus Scatomorpha</taxon>
    </lineage>
</organism>
<protein>
    <submittedName>
        <fullName evidence="2">DUF4330 domain-containing protein</fullName>
    </submittedName>
</protein>
<comment type="caution">
    <text evidence="2">The sequence shown here is derived from an EMBL/GenBank/DDBJ whole genome shotgun (WGS) entry which is preliminary data.</text>
</comment>
<dbReference type="EMBL" id="DVJS01000072">
    <property type="protein sequence ID" value="HIS96960.1"/>
    <property type="molecule type" value="Genomic_DNA"/>
</dbReference>
<dbReference type="Pfam" id="PF14221">
    <property type="entry name" value="DUF4330"/>
    <property type="match status" value="1"/>
</dbReference>
<sequence length="159" mass="17221">MLDNKGRLFGKVNIVDLLIVIIIIAAGIFLGRLLFGPESTIAQTEKVRITLYCEETPDYVAEQLTAGDEAWDSENNVTLGTLVDWRTGESKSAVTDITGQVVEISREDYCSVTLTVEGDGVIGDHGVTINGTLYAAGHSMSVYFGDCKLFLKVRSIEAA</sequence>
<name>A0A9D1G440_9FIRM</name>
<evidence type="ECO:0000256" key="1">
    <source>
        <dbReference type="SAM" id="Phobius"/>
    </source>
</evidence>
<evidence type="ECO:0000313" key="3">
    <source>
        <dbReference type="Proteomes" id="UP000886876"/>
    </source>
</evidence>